<protein>
    <submittedName>
        <fullName evidence="1">Uncharacterized protein</fullName>
    </submittedName>
</protein>
<proteinExistence type="predicted"/>
<reference evidence="1" key="1">
    <citation type="submission" date="2019-08" db="EMBL/GenBank/DDBJ databases">
        <authorList>
            <person name="Kucharzyk K."/>
            <person name="Murdoch R.W."/>
            <person name="Higgins S."/>
            <person name="Loffler F."/>
        </authorList>
    </citation>
    <scope>NUCLEOTIDE SEQUENCE</scope>
</reference>
<dbReference type="EMBL" id="VSSQ01001046">
    <property type="protein sequence ID" value="MPM04522.1"/>
    <property type="molecule type" value="Genomic_DNA"/>
</dbReference>
<dbReference type="AlphaFoldDB" id="A0A644WL56"/>
<gene>
    <name evidence="1" type="ORF">SDC9_50800</name>
</gene>
<name>A0A644WL56_9ZZZZ</name>
<evidence type="ECO:0000313" key="1">
    <source>
        <dbReference type="EMBL" id="MPM04522.1"/>
    </source>
</evidence>
<organism evidence="1">
    <name type="scientific">bioreactor metagenome</name>
    <dbReference type="NCBI Taxonomy" id="1076179"/>
    <lineage>
        <taxon>unclassified sequences</taxon>
        <taxon>metagenomes</taxon>
        <taxon>ecological metagenomes</taxon>
    </lineage>
</organism>
<accession>A0A644WL56</accession>
<comment type="caution">
    <text evidence="1">The sequence shown here is derived from an EMBL/GenBank/DDBJ whole genome shotgun (WGS) entry which is preliminary data.</text>
</comment>
<sequence>MLTQPATPELIESWKNTFSQYKDRLRPNRKSGAELKAYLLSKYPVREETSEKARKVVTGNILANQSFNDELPPGKQPEPYCAIVLRQGAGETLYAAQDGVFSGVDIFVGVDLVSGYFLVEGSSLLWDELFAFRGLNETDLENYYLVAEYIACLERFGMLEQTLSNAE</sequence>